<organism evidence="2 3">
    <name type="scientific">Bradyrhizobium iriomotense</name>
    <dbReference type="NCBI Taxonomy" id="441950"/>
    <lineage>
        <taxon>Bacteria</taxon>
        <taxon>Pseudomonadati</taxon>
        <taxon>Pseudomonadota</taxon>
        <taxon>Alphaproteobacteria</taxon>
        <taxon>Hyphomicrobiales</taxon>
        <taxon>Nitrobacteraceae</taxon>
        <taxon>Bradyrhizobium</taxon>
    </lineage>
</organism>
<dbReference type="InterPro" id="IPR011681">
    <property type="entry name" value="GcrA"/>
</dbReference>
<dbReference type="EMBL" id="BSOW01000006">
    <property type="protein sequence ID" value="GLR85338.1"/>
    <property type="molecule type" value="Genomic_DNA"/>
</dbReference>
<dbReference type="RefSeq" id="WP_284264467.1">
    <property type="nucleotide sequence ID" value="NZ_BSOW01000006.1"/>
</dbReference>
<evidence type="ECO:0000313" key="3">
    <source>
        <dbReference type="Proteomes" id="UP001156905"/>
    </source>
</evidence>
<sequence length="170" mass="18163">MEPGNWASEHSDALRDYFLKGMSFAEIGREINARFGTDYTRNAVIGRAKRMGLAAPGRASSPPIAPHLPNGVFPQHPSGKGEASKPPLVPAEPAKLRCVGIRPRLVSLLALKPGDCRYPYGGDKDGEPIAFCGHPRRPGSSYCTPHFHLTSGPDTARTTGPVILRLVAAA</sequence>
<comment type="caution">
    <text evidence="2">The sequence shown here is derived from an EMBL/GenBank/DDBJ whole genome shotgun (WGS) entry which is preliminary data.</text>
</comment>
<reference evidence="3" key="1">
    <citation type="journal article" date="2019" name="Int. J. Syst. Evol. Microbiol.">
        <title>The Global Catalogue of Microorganisms (GCM) 10K type strain sequencing project: providing services to taxonomists for standard genome sequencing and annotation.</title>
        <authorList>
            <consortium name="The Broad Institute Genomics Platform"/>
            <consortium name="The Broad Institute Genome Sequencing Center for Infectious Disease"/>
            <person name="Wu L."/>
            <person name="Ma J."/>
        </authorList>
    </citation>
    <scope>NUCLEOTIDE SEQUENCE [LARGE SCALE GENOMIC DNA]</scope>
    <source>
        <strain evidence="3">NBRC 102520</strain>
    </source>
</reference>
<feature type="region of interest" description="Disordered" evidence="1">
    <location>
        <begin position="56"/>
        <end position="88"/>
    </location>
</feature>
<dbReference type="Pfam" id="PF07750">
    <property type="entry name" value="GcrA"/>
    <property type="match status" value="1"/>
</dbReference>
<protein>
    <recommendedName>
        <fullName evidence="4">GcrA cell cycle regulator</fullName>
    </recommendedName>
</protein>
<evidence type="ECO:0000256" key="1">
    <source>
        <dbReference type="SAM" id="MobiDB-lite"/>
    </source>
</evidence>
<evidence type="ECO:0000313" key="2">
    <source>
        <dbReference type="EMBL" id="GLR85338.1"/>
    </source>
</evidence>
<name>A0ABQ6AUU9_9BRAD</name>
<accession>A0ABQ6AUU9</accession>
<dbReference type="Proteomes" id="UP001156905">
    <property type="component" value="Unassembled WGS sequence"/>
</dbReference>
<gene>
    <name evidence="2" type="ORF">GCM10007857_20490</name>
</gene>
<keyword evidence="3" id="KW-1185">Reference proteome</keyword>
<proteinExistence type="predicted"/>
<evidence type="ECO:0008006" key="4">
    <source>
        <dbReference type="Google" id="ProtNLM"/>
    </source>
</evidence>